<dbReference type="OrthoDB" id="10253115at2759"/>
<dbReference type="InterPro" id="IPR020845">
    <property type="entry name" value="AMP-binding_CS"/>
</dbReference>
<proteinExistence type="predicted"/>
<dbReference type="AntiFam" id="ANF00095">
    <property type="entry name" value="Shadow ORF (opposite ABC transporters)"/>
</dbReference>
<accession>A0A9P1CU34</accession>
<protein>
    <submittedName>
        <fullName evidence="6">Bifunctional protein Aas</fullName>
    </submittedName>
</protein>
<dbReference type="InterPro" id="IPR050237">
    <property type="entry name" value="ATP-dep_AMP-bd_enzyme"/>
</dbReference>
<dbReference type="Pfam" id="PF00501">
    <property type="entry name" value="AMP-binding"/>
    <property type="match status" value="1"/>
</dbReference>
<evidence type="ECO:0000256" key="1">
    <source>
        <dbReference type="SAM" id="MobiDB-lite"/>
    </source>
</evidence>
<dbReference type="InterPro" id="IPR018247">
    <property type="entry name" value="EF_Hand_1_Ca_BS"/>
</dbReference>
<dbReference type="Gene3D" id="3.30.300.30">
    <property type="match status" value="1"/>
</dbReference>
<feature type="compositionally biased region" description="Basic and acidic residues" evidence="1">
    <location>
        <begin position="1133"/>
        <end position="1142"/>
    </location>
</feature>
<evidence type="ECO:0000313" key="6">
    <source>
        <dbReference type="EMBL" id="CAL4785061.1"/>
    </source>
</evidence>
<evidence type="ECO:0000313" key="4">
    <source>
        <dbReference type="EMBL" id="CAI3997749.1"/>
    </source>
</evidence>
<reference evidence="5" key="2">
    <citation type="submission" date="2024-04" db="EMBL/GenBank/DDBJ databases">
        <authorList>
            <person name="Chen Y."/>
            <person name="Shah S."/>
            <person name="Dougan E. K."/>
            <person name="Thang M."/>
            <person name="Chan C."/>
        </authorList>
    </citation>
    <scope>NUCLEOTIDE SEQUENCE [LARGE SCALE GENOMIC DNA]</scope>
</reference>
<sequence length="1333" mass="142975">MKTQLHLIVAFALVSAVASPSHAVIAVGPVTNPDSANGVGTFGGNGGAVVGVDEDAVTPLGNDITVFTLLPGQFTGGGFSVSLSNGENGYTEMIDDGNGGMIADDVDNLEPLDPAIAAVNGGGRLQNGNVLRASAWFQADPNDPITFEPSVEPVFKWELWKEFDGNNGDFTSGRAAEAGFGDRLWDTDINAPFEGFFEFDYTGQSDATRIDLNNNGSIANGDDLTGPSLAPTTTEDEWVLVESIIVIDDTPNLLEPAAGWMIGTSGEHFVDRVERVTATMFVGDFGAGLNEPGGSFWVDNVQIEVFADLASVTPNTNPRPEAAPGLAADFNGDGAVDLLDLDILGSNFGMAGTPMTGDANGDGVVDLLDLDVLGSEFGMGGESAAVPEPTGLAIGVMGVVVLARSAQPLARFVAGEQTPRAVADRQRRGLGELRAQIAGQSGDARQALAVLGPHAERRRAIRLDAGDAPARVDAVGRELSALDDALDQVHRRAADERRHEAVGRVVVDLQRRVDLLHDAVVHQHEPLPERHRLDLVVRDVDHRRPESLVQAGDLGAGLRAELRVEVRERLVEQERRRVADDRPPQRDALPLPAGELARPAVEHRLDAEHLGGPADPLLDLRLRRATHLQAERHVRPHRHVRVQGVVLEDHRDVAVARLDVVDQPVADVDLPLGDFLEARDHAERRRLAAAARADQHDQLAVGDLKVHATHRVETIGVTLVDAREGDFRHGKTKNRGRDGRPTRSAMILRTLAHWQARGPATRERPGALGALGVLASWRFQLPSNERPAVPDATETCVADLDLAGELPLGRAMLRQLRKSRFRLKCSDSTGQTLTGGQLLTKALVLRRLLLRDVLTADEERVGVLLPPTNGGVVVNAALACAGRVAVNLNYSASADVINACIAAAGIKHVLTSEKVLDKLGVSLDAEVVKLESFRDRVTTADKLAGFVGGYVTPVGMLERSLGLDRQSMDDVLTIIFTSGSTGRPKGVILSHRNVVANIRSIEVAVHLDAEDVILGILPFFHAFGFTVSLWAPLVLDMRGAYHFNPLDARQVGKLCSGSGATILLSTPTFLRSYLKRVPAEDFASLDIVIVGAEKQPIPLSDAFEKKFGVRPSEGYGATELAPVASVNIPPSRSRTDRVDAREGSIGQPLPGVRARVVDPETGDPLPADAEGMLEVTGPNRMVGYLDDEAKTAEVLRDEWYVTGDIARIDPEGFIHITGRQSRFSKIGGEMVPHVRVEEEIQAFLGGADAEDQMAVVTGVPDQKKGERLVVLHLASDKTPDEVCEHLRGQGLPNLWVPSPDCFLEVEELPLLGSGKLDLKGLAAVAREKFANDA</sequence>
<feature type="chain" id="PRO_5043270780" evidence="2">
    <location>
        <begin position="24"/>
        <end position="1333"/>
    </location>
</feature>
<keyword evidence="7" id="KW-1185">Reference proteome</keyword>
<feature type="domain" description="AMP-dependent synthetase/ligase" evidence="3">
    <location>
        <begin position="828"/>
        <end position="1185"/>
    </location>
</feature>
<dbReference type="PROSITE" id="PS00018">
    <property type="entry name" value="EF_HAND_1"/>
    <property type="match status" value="2"/>
</dbReference>
<evidence type="ECO:0000259" key="3">
    <source>
        <dbReference type="Pfam" id="PF00501"/>
    </source>
</evidence>
<dbReference type="InterPro" id="IPR045851">
    <property type="entry name" value="AMP-bd_C_sf"/>
</dbReference>
<dbReference type="EMBL" id="CAMXCT010002380">
    <property type="protein sequence ID" value="CAI3997749.1"/>
    <property type="molecule type" value="Genomic_DNA"/>
</dbReference>
<dbReference type="InterPro" id="IPR042099">
    <property type="entry name" value="ANL_N_sf"/>
</dbReference>
<gene>
    <name evidence="4" type="ORF">C1SCF055_LOCUS24095</name>
</gene>
<feature type="region of interest" description="Disordered" evidence="1">
    <location>
        <begin position="1128"/>
        <end position="1158"/>
    </location>
</feature>
<evidence type="ECO:0000313" key="7">
    <source>
        <dbReference type="Proteomes" id="UP001152797"/>
    </source>
</evidence>
<dbReference type="InterPro" id="IPR000873">
    <property type="entry name" value="AMP-dep_synth/lig_dom"/>
</dbReference>
<reference evidence="4" key="1">
    <citation type="submission" date="2022-10" db="EMBL/GenBank/DDBJ databases">
        <authorList>
            <person name="Chen Y."/>
            <person name="Dougan E. K."/>
            <person name="Chan C."/>
            <person name="Rhodes N."/>
            <person name="Thang M."/>
        </authorList>
    </citation>
    <scope>NUCLEOTIDE SEQUENCE</scope>
</reference>
<keyword evidence="2" id="KW-0732">Signal</keyword>
<name>A0A9P1CU34_9DINO</name>
<dbReference type="EMBL" id="CAMXCT030002380">
    <property type="protein sequence ID" value="CAL4785061.1"/>
    <property type="molecule type" value="Genomic_DNA"/>
</dbReference>
<dbReference type="Proteomes" id="UP001152797">
    <property type="component" value="Unassembled WGS sequence"/>
</dbReference>
<evidence type="ECO:0000313" key="5">
    <source>
        <dbReference type="EMBL" id="CAL1151124.1"/>
    </source>
</evidence>
<feature type="signal peptide" evidence="2">
    <location>
        <begin position="1"/>
        <end position="23"/>
    </location>
</feature>
<evidence type="ECO:0000256" key="2">
    <source>
        <dbReference type="SAM" id="SignalP"/>
    </source>
</evidence>
<dbReference type="SUPFAM" id="SSF56801">
    <property type="entry name" value="Acetyl-CoA synthetase-like"/>
    <property type="match status" value="1"/>
</dbReference>
<dbReference type="EMBL" id="CAMXCT020002380">
    <property type="protein sequence ID" value="CAL1151124.1"/>
    <property type="molecule type" value="Genomic_DNA"/>
</dbReference>
<dbReference type="AntiFam" id="ANF00142">
    <property type="entry name" value="Shadow ORF (opposite yadG)"/>
</dbReference>
<dbReference type="PANTHER" id="PTHR43767:SF10">
    <property type="entry name" value="SURFACTIN SYNTHASE SUBUNIT 1"/>
    <property type="match status" value="1"/>
</dbReference>
<organism evidence="4">
    <name type="scientific">Cladocopium goreaui</name>
    <dbReference type="NCBI Taxonomy" id="2562237"/>
    <lineage>
        <taxon>Eukaryota</taxon>
        <taxon>Sar</taxon>
        <taxon>Alveolata</taxon>
        <taxon>Dinophyceae</taxon>
        <taxon>Suessiales</taxon>
        <taxon>Symbiodiniaceae</taxon>
        <taxon>Cladocopium</taxon>
    </lineage>
</organism>
<comment type="caution">
    <text evidence="4">The sequence shown here is derived from an EMBL/GenBank/DDBJ whole genome shotgun (WGS) entry which is preliminary data.</text>
</comment>
<dbReference type="Gene3D" id="3.40.50.12780">
    <property type="entry name" value="N-terminal domain of ligase-like"/>
    <property type="match status" value="1"/>
</dbReference>
<dbReference type="PROSITE" id="PS00455">
    <property type="entry name" value="AMP_BINDING"/>
    <property type="match status" value="1"/>
</dbReference>
<dbReference type="PANTHER" id="PTHR43767">
    <property type="entry name" value="LONG-CHAIN-FATTY-ACID--COA LIGASE"/>
    <property type="match status" value="1"/>
</dbReference>